<dbReference type="EnsemblPlants" id="Kaladp0057s0117.1.v1.1">
    <property type="protein sequence ID" value="Kaladp0057s0117.1.v1.1.CDS.1"/>
    <property type="gene ID" value="Kaladp0057s0117.v1.1"/>
</dbReference>
<sequence length="99" mass="11530">MSLYGWFRFLVLVSSADRFRTYIVVYGSYLISALYCMPLHSSKLQVLLDFSPGFAVLCSILKNFIGSEINVIMTLSGSTRRLRHQRRRHVNKRRGRKDN</sequence>
<accession>A0A7N0ZZ46</accession>
<reference evidence="2" key="1">
    <citation type="submission" date="2021-01" db="UniProtKB">
        <authorList>
            <consortium name="EnsemblPlants"/>
        </authorList>
    </citation>
    <scope>IDENTIFICATION</scope>
</reference>
<dbReference type="Proteomes" id="UP000594263">
    <property type="component" value="Unplaced"/>
</dbReference>
<feature type="transmembrane region" description="Helical" evidence="1">
    <location>
        <begin position="53"/>
        <end position="78"/>
    </location>
</feature>
<protein>
    <submittedName>
        <fullName evidence="2">Uncharacterized protein</fullName>
    </submittedName>
</protein>
<dbReference type="Gramene" id="Kaladp0057s0117.1.v1.1">
    <property type="protein sequence ID" value="Kaladp0057s0117.1.v1.1.CDS.1"/>
    <property type="gene ID" value="Kaladp0057s0117.v1.1"/>
</dbReference>
<keyword evidence="1" id="KW-0472">Membrane</keyword>
<evidence type="ECO:0000313" key="3">
    <source>
        <dbReference type="Proteomes" id="UP000594263"/>
    </source>
</evidence>
<name>A0A7N0ZZ46_KALFE</name>
<keyword evidence="3" id="KW-1185">Reference proteome</keyword>
<dbReference type="AlphaFoldDB" id="A0A7N0ZZ46"/>
<keyword evidence="1" id="KW-1133">Transmembrane helix</keyword>
<keyword evidence="1" id="KW-0812">Transmembrane</keyword>
<proteinExistence type="predicted"/>
<organism evidence="2 3">
    <name type="scientific">Kalanchoe fedtschenkoi</name>
    <name type="common">Lavender scallops</name>
    <name type="synonym">South American air plant</name>
    <dbReference type="NCBI Taxonomy" id="63787"/>
    <lineage>
        <taxon>Eukaryota</taxon>
        <taxon>Viridiplantae</taxon>
        <taxon>Streptophyta</taxon>
        <taxon>Embryophyta</taxon>
        <taxon>Tracheophyta</taxon>
        <taxon>Spermatophyta</taxon>
        <taxon>Magnoliopsida</taxon>
        <taxon>eudicotyledons</taxon>
        <taxon>Gunneridae</taxon>
        <taxon>Pentapetalae</taxon>
        <taxon>Saxifragales</taxon>
        <taxon>Crassulaceae</taxon>
        <taxon>Kalanchoe</taxon>
    </lineage>
</organism>
<evidence type="ECO:0000256" key="1">
    <source>
        <dbReference type="SAM" id="Phobius"/>
    </source>
</evidence>
<evidence type="ECO:0000313" key="2">
    <source>
        <dbReference type="EnsemblPlants" id="Kaladp0057s0117.1.v1.1.CDS.1"/>
    </source>
</evidence>
<feature type="transmembrane region" description="Helical" evidence="1">
    <location>
        <begin position="21"/>
        <end position="41"/>
    </location>
</feature>